<comment type="catalytic activity">
    <reaction evidence="6 7">
        <text>carbamoyl phosphate + L-aspartate = N-carbamoyl-L-aspartate + phosphate + H(+)</text>
        <dbReference type="Rhea" id="RHEA:20013"/>
        <dbReference type="ChEBI" id="CHEBI:15378"/>
        <dbReference type="ChEBI" id="CHEBI:29991"/>
        <dbReference type="ChEBI" id="CHEBI:32814"/>
        <dbReference type="ChEBI" id="CHEBI:43474"/>
        <dbReference type="ChEBI" id="CHEBI:58228"/>
        <dbReference type="EC" id="2.1.3.2"/>
    </reaction>
</comment>
<keyword evidence="4 7" id="KW-0665">Pyrimidine biosynthesis</keyword>
<feature type="binding site" evidence="7">
    <location>
        <position position="134"/>
    </location>
    <ligand>
        <name>carbamoyl phosphate</name>
        <dbReference type="ChEBI" id="CHEBI:58228"/>
    </ligand>
</feature>
<dbReference type="PROSITE" id="PS00097">
    <property type="entry name" value="CARBAMOYLTRANSFERASE"/>
    <property type="match status" value="1"/>
</dbReference>
<feature type="binding site" evidence="7">
    <location>
        <position position="260"/>
    </location>
    <ligand>
        <name>carbamoyl phosphate</name>
        <dbReference type="ChEBI" id="CHEBI:58228"/>
    </ligand>
</feature>
<evidence type="ECO:0000256" key="4">
    <source>
        <dbReference type="ARBA" id="ARBA00022975"/>
    </source>
</evidence>
<feature type="binding site" evidence="7">
    <location>
        <position position="259"/>
    </location>
    <ligand>
        <name>carbamoyl phosphate</name>
        <dbReference type="ChEBI" id="CHEBI:58228"/>
    </ligand>
</feature>
<comment type="pathway">
    <text evidence="1 7">Pyrimidine metabolism; UMP biosynthesis via de novo pathway; (S)-dihydroorotate from bicarbonate: step 2/3.</text>
</comment>
<feature type="binding site" evidence="7">
    <location>
        <position position="52"/>
    </location>
    <ligand>
        <name>carbamoyl phosphate</name>
        <dbReference type="ChEBI" id="CHEBI:58228"/>
    </ligand>
</feature>
<dbReference type="RefSeq" id="WP_003336746.1">
    <property type="nucleotide sequence ID" value="NZ_CP007806.1"/>
</dbReference>
<dbReference type="KEGG" id="blr:BRLA_c034460"/>
<dbReference type="STRING" id="1042163.BRLA_c034460"/>
<dbReference type="Gene3D" id="3.40.50.1370">
    <property type="entry name" value="Aspartate/ornithine carbamoyltransferase"/>
    <property type="match status" value="2"/>
</dbReference>
<sequence>MKNLLGIKHLGKDEIEAILREAEYFAARPNEQINLLQGRFVANLFFEASTRTRFSFEVAEKRLGAHVLNFSDISSSTTKGETIYDTLRTLESMGVETAVIRTGQNGLFHELANEPNLNLHLVNAGEGTMEHPTQCLLDLLTMKQHHGGIQGLKVAIIGDLRHSRVLGSHLDALPKLGANLMITGPDQLMRDQTALPKEVRVVGMEEAIATADVVMMLRVQLERHTGQLFSSKETYHQAYGLTRERAAMMKPNAIIMHPAPFNRGVEIDGQLVEGKQSVIFPQVTNGVAVRMAVIAKLMTGGISTWESSLKMANC</sequence>
<evidence type="ECO:0000259" key="8">
    <source>
        <dbReference type="Pfam" id="PF00185"/>
    </source>
</evidence>
<dbReference type="GO" id="GO:0006520">
    <property type="term" value="P:amino acid metabolic process"/>
    <property type="evidence" value="ECO:0007669"/>
    <property type="project" value="InterPro"/>
</dbReference>
<dbReference type="SUPFAM" id="SSF53671">
    <property type="entry name" value="Aspartate/ornithine carbamoyltransferase"/>
    <property type="match status" value="1"/>
</dbReference>
<feature type="domain" description="Aspartate/ornithine carbamoyltransferase Asp/Orn-binding" evidence="8">
    <location>
        <begin position="150"/>
        <end position="295"/>
    </location>
</feature>
<dbReference type="Proteomes" id="UP000005850">
    <property type="component" value="Chromosome"/>
</dbReference>
<feature type="domain" description="Aspartate/ornithine carbamoyltransferase carbamoyl-P binding" evidence="9">
    <location>
        <begin position="2"/>
        <end position="144"/>
    </location>
</feature>
<comment type="function">
    <text evidence="5 7">Catalyzes the condensation of carbamoyl phosphate and aspartate to form carbamoyl aspartate and inorganic phosphate, the committed step in the de novo pyrimidine nucleotide biosynthesis pathway.</text>
</comment>
<protein>
    <recommendedName>
        <fullName evidence="7">Aspartate carbamoyltransferase</fullName>
        <ecNumber evidence="7">2.1.3.2</ecNumber>
    </recommendedName>
    <alternativeName>
        <fullName evidence="7">Aspartate transcarbamylase</fullName>
        <shortName evidence="7">ATCase</shortName>
    </alternativeName>
</protein>
<dbReference type="NCBIfam" id="TIGR00670">
    <property type="entry name" value="asp_carb_tr"/>
    <property type="match status" value="1"/>
</dbReference>
<dbReference type="HOGENOM" id="CLU_043846_2_1_9"/>
<feature type="binding site" evidence="7">
    <location>
        <position position="101"/>
    </location>
    <ligand>
        <name>carbamoyl phosphate</name>
        <dbReference type="ChEBI" id="CHEBI:58228"/>
    </ligand>
</feature>
<evidence type="ECO:0000259" key="9">
    <source>
        <dbReference type="Pfam" id="PF02729"/>
    </source>
</evidence>
<evidence type="ECO:0000256" key="7">
    <source>
        <dbReference type="HAMAP-Rule" id="MF_00001"/>
    </source>
</evidence>
<dbReference type="InterPro" id="IPR036901">
    <property type="entry name" value="Asp/Orn_carbamoylTrfase_sf"/>
</dbReference>
<keyword evidence="11" id="KW-1185">Reference proteome</keyword>
<dbReference type="GO" id="GO:0004070">
    <property type="term" value="F:aspartate carbamoyltransferase activity"/>
    <property type="evidence" value="ECO:0007669"/>
    <property type="project" value="UniProtKB-UniRule"/>
</dbReference>
<dbReference type="PRINTS" id="PR00101">
    <property type="entry name" value="ATCASE"/>
</dbReference>
<evidence type="ECO:0000313" key="11">
    <source>
        <dbReference type="Proteomes" id="UP000005850"/>
    </source>
</evidence>
<feature type="binding site" evidence="7">
    <location>
        <position position="131"/>
    </location>
    <ligand>
        <name>carbamoyl phosphate</name>
        <dbReference type="ChEBI" id="CHEBI:58228"/>
    </ligand>
</feature>
<dbReference type="Pfam" id="PF00185">
    <property type="entry name" value="OTCace"/>
    <property type="match status" value="1"/>
</dbReference>
<dbReference type="HAMAP" id="MF_00001">
    <property type="entry name" value="Asp_carb_tr"/>
    <property type="match status" value="1"/>
</dbReference>
<gene>
    <name evidence="7" type="primary">pyrB</name>
    <name evidence="10" type="ORF">BRLA_c034460</name>
</gene>
<dbReference type="InterPro" id="IPR006130">
    <property type="entry name" value="Asp/Orn_carbamoylTrfase"/>
</dbReference>
<evidence type="ECO:0000256" key="2">
    <source>
        <dbReference type="ARBA" id="ARBA00008896"/>
    </source>
</evidence>
<comment type="subunit">
    <text evidence="7">Heterododecamer (2C3:3R2) of six catalytic PyrB chains organized as two trimers (C3), and six regulatory PyrI chains organized as three dimers (R2).</text>
</comment>
<dbReference type="eggNOG" id="COG0540">
    <property type="taxonomic scope" value="Bacteria"/>
</dbReference>
<dbReference type="UniPathway" id="UPA00070">
    <property type="reaction ID" value="UER00116"/>
</dbReference>
<keyword evidence="3 7" id="KW-0808">Transferase</keyword>
<dbReference type="GO" id="GO:0006207">
    <property type="term" value="P:'de novo' pyrimidine nucleobase biosynthetic process"/>
    <property type="evidence" value="ECO:0007669"/>
    <property type="project" value="InterPro"/>
</dbReference>
<feature type="binding site" evidence="7">
    <location>
        <position position="164"/>
    </location>
    <ligand>
        <name>L-aspartate</name>
        <dbReference type="ChEBI" id="CHEBI:29991"/>
    </ligand>
</feature>
<dbReference type="PRINTS" id="PR00100">
    <property type="entry name" value="AOTCASE"/>
</dbReference>
<dbReference type="Pfam" id="PF02729">
    <property type="entry name" value="OTCace_N"/>
    <property type="match status" value="1"/>
</dbReference>
<comment type="similarity">
    <text evidence="2 7">Belongs to the aspartate/ornithine carbamoyltransferase superfamily. ATCase family.</text>
</comment>
<name>A0A075R956_BRELA</name>
<evidence type="ECO:0000256" key="3">
    <source>
        <dbReference type="ARBA" id="ARBA00022679"/>
    </source>
</evidence>
<dbReference type="InterPro" id="IPR002082">
    <property type="entry name" value="Asp_carbamoyltransf"/>
</dbReference>
<dbReference type="InterPro" id="IPR006131">
    <property type="entry name" value="Asp_carbamoyltransf_Asp/Orn-bd"/>
</dbReference>
<accession>A0A075R956</accession>
<dbReference type="AlphaFoldDB" id="A0A075R956"/>
<dbReference type="EC" id="2.1.3.2" evidence="7"/>
<proteinExistence type="inferred from homology"/>
<dbReference type="GO" id="GO:0005829">
    <property type="term" value="C:cytosol"/>
    <property type="evidence" value="ECO:0007669"/>
    <property type="project" value="TreeGrafter"/>
</dbReference>
<evidence type="ECO:0000256" key="5">
    <source>
        <dbReference type="ARBA" id="ARBA00043884"/>
    </source>
</evidence>
<feature type="binding site" evidence="7">
    <location>
        <position position="51"/>
    </location>
    <ligand>
        <name>carbamoyl phosphate</name>
        <dbReference type="ChEBI" id="CHEBI:58228"/>
    </ligand>
</feature>
<feature type="binding site" evidence="7">
    <location>
        <position position="79"/>
    </location>
    <ligand>
        <name>L-aspartate</name>
        <dbReference type="ChEBI" id="CHEBI:29991"/>
    </ligand>
</feature>
<dbReference type="PANTHER" id="PTHR45753">
    <property type="entry name" value="ORNITHINE CARBAMOYLTRANSFERASE, MITOCHONDRIAL"/>
    <property type="match status" value="1"/>
</dbReference>
<evidence type="ECO:0000313" key="10">
    <source>
        <dbReference type="EMBL" id="AIG27758.1"/>
    </source>
</evidence>
<dbReference type="PANTHER" id="PTHR45753:SF6">
    <property type="entry name" value="ASPARTATE CARBAMOYLTRANSFERASE"/>
    <property type="match status" value="1"/>
</dbReference>
<dbReference type="EMBL" id="CP007806">
    <property type="protein sequence ID" value="AIG27758.1"/>
    <property type="molecule type" value="Genomic_DNA"/>
</dbReference>
<organism evidence="10 11">
    <name type="scientific">Brevibacillus laterosporus LMG 15441</name>
    <dbReference type="NCBI Taxonomy" id="1042163"/>
    <lineage>
        <taxon>Bacteria</taxon>
        <taxon>Bacillati</taxon>
        <taxon>Bacillota</taxon>
        <taxon>Bacilli</taxon>
        <taxon>Bacillales</taxon>
        <taxon>Paenibacillaceae</taxon>
        <taxon>Brevibacillus</taxon>
    </lineage>
</organism>
<evidence type="ECO:0000256" key="1">
    <source>
        <dbReference type="ARBA" id="ARBA00004852"/>
    </source>
</evidence>
<dbReference type="InterPro" id="IPR006132">
    <property type="entry name" value="Asp/Orn_carbamoyltranf_P-bd"/>
</dbReference>
<dbReference type="NCBIfam" id="NF002032">
    <property type="entry name" value="PRK00856.1"/>
    <property type="match status" value="1"/>
</dbReference>
<dbReference type="GO" id="GO:0044205">
    <property type="term" value="P:'de novo' UMP biosynthetic process"/>
    <property type="evidence" value="ECO:0007669"/>
    <property type="project" value="UniProtKB-UniRule"/>
</dbReference>
<feature type="binding site" evidence="7">
    <location>
        <position position="218"/>
    </location>
    <ligand>
        <name>L-aspartate</name>
        <dbReference type="ChEBI" id="CHEBI:29991"/>
    </ligand>
</feature>
<reference evidence="10 11" key="1">
    <citation type="journal article" date="2011" name="J. Bacteriol.">
        <title>Genome sequence of Brevibacillus laterosporus LMG 15441, a pathogen of invertebrates.</title>
        <authorList>
            <person name="Djukic M."/>
            <person name="Poehlein A."/>
            <person name="Thurmer A."/>
            <person name="Daniel R."/>
        </authorList>
    </citation>
    <scope>NUCLEOTIDE SEQUENCE [LARGE SCALE GENOMIC DNA]</scope>
    <source>
        <strain evidence="10 11">LMG 15441</strain>
    </source>
</reference>
<dbReference type="GO" id="GO:0016597">
    <property type="term" value="F:amino acid binding"/>
    <property type="evidence" value="ECO:0007669"/>
    <property type="project" value="InterPro"/>
</dbReference>
<evidence type="ECO:0000256" key="6">
    <source>
        <dbReference type="ARBA" id="ARBA00048859"/>
    </source>
</evidence>